<dbReference type="GO" id="GO:0043539">
    <property type="term" value="F:protein serine/threonine kinase activator activity"/>
    <property type="evidence" value="ECO:0007669"/>
    <property type="project" value="TreeGrafter"/>
</dbReference>
<dbReference type="EMBL" id="QGKW02002228">
    <property type="protein sequence ID" value="KAF2537725.1"/>
    <property type="molecule type" value="Genomic_DNA"/>
</dbReference>
<dbReference type="Pfam" id="PF08569">
    <property type="entry name" value="Mo25"/>
    <property type="match status" value="1"/>
</dbReference>
<dbReference type="PANTHER" id="PTHR10182">
    <property type="entry name" value="CALCIUM-BINDING PROTEIN 39-RELATED"/>
    <property type="match status" value="1"/>
</dbReference>
<dbReference type="InterPro" id="IPR013878">
    <property type="entry name" value="Mo25"/>
</dbReference>
<accession>A0A8S9FUT9</accession>
<dbReference type="InterPro" id="IPR011989">
    <property type="entry name" value="ARM-like"/>
</dbReference>
<comment type="similarity">
    <text evidence="1">Belongs to the Mo25 family.</text>
</comment>
<sequence length="103" mass="11798">MTLYPNALFKSFDLDDNSLGNKLIPFELQESSKSIQIEAFHVFKLFVANQNKPAEIVNILVTNRSKLLRLLADLRPDKEDERFEADKSHVLREISSLEPLVLA</sequence>
<gene>
    <name evidence="2" type="ORF">F2Q68_00020308</name>
</gene>
<name>A0A8S9FUT9_BRACR</name>
<protein>
    <recommendedName>
        <fullName evidence="4">MO25-like protein</fullName>
    </recommendedName>
</protein>
<proteinExistence type="inferred from homology"/>
<evidence type="ECO:0000256" key="1">
    <source>
        <dbReference type="ARBA" id="ARBA00011012"/>
    </source>
</evidence>
<dbReference type="AlphaFoldDB" id="A0A8S9FUT9"/>
<dbReference type="SUPFAM" id="SSF48371">
    <property type="entry name" value="ARM repeat"/>
    <property type="match status" value="1"/>
</dbReference>
<evidence type="ECO:0000313" key="2">
    <source>
        <dbReference type="EMBL" id="KAF2537725.1"/>
    </source>
</evidence>
<evidence type="ECO:0008006" key="4">
    <source>
        <dbReference type="Google" id="ProtNLM"/>
    </source>
</evidence>
<reference evidence="2" key="1">
    <citation type="submission" date="2019-12" db="EMBL/GenBank/DDBJ databases">
        <title>Genome sequencing and annotation of Brassica cretica.</title>
        <authorList>
            <person name="Studholme D.J."/>
            <person name="Sarris P.F."/>
        </authorList>
    </citation>
    <scope>NUCLEOTIDE SEQUENCE</scope>
    <source>
        <strain evidence="2">PFS-001/15</strain>
        <tissue evidence="2">Leaf</tissue>
    </source>
</reference>
<dbReference type="Gene3D" id="1.25.10.10">
    <property type="entry name" value="Leucine-rich Repeat Variant"/>
    <property type="match status" value="1"/>
</dbReference>
<dbReference type="InterPro" id="IPR016024">
    <property type="entry name" value="ARM-type_fold"/>
</dbReference>
<evidence type="ECO:0000313" key="3">
    <source>
        <dbReference type="Proteomes" id="UP000712281"/>
    </source>
</evidence>
<organism evidence="2 3">
    <name type="scientific">Brassica cretica</name>
    <name type="common">Mustard</name>
    <dbReference type="NCBI Taxonomy" id="69181"/>
    <lineage>
        <taxon>Eukaryota</taxon>
        <taxon>Viridiplantae</taxon>
        <taxon>Streptophyta</taxon>
        <taxon>Embryophyta</taxon>
        <taxon>Tracheophyta</taxon>
        <taxon>Spermatophyta</taxon>
        <taxon>Magnoliopsida</taxon>
        <taxon>eudicotyledons</taxon>
        <taxon>Gunneridae</taxon>
        <taxon>Pentapetalae</taxon>
        <taxon>rosids</taxon>
        <taxon>malvids</taxon>
        <taxon>Brassicales</taxon>
        <taxon>Brassicaceae</taxon>
        <taxon>Brassiceae</taxon>
        <taxon>Brassica</taxon>
    </lineage>
</organism>
<dbReference type="GO" id="GO:0035556">
    <property type="term" value="P:intracellular signal transduction"/>
    <property type="evidence" value="ECO:0007669"/>
    <property type="project" value="TreeGrafter"/>
</dbReference>
<dbReference type="PANTHER" id="PTHR10182:SF28">
    <property type="entry name" value="MO25-LIKE PROTEIN"/>
    <property type="match status" value="1"/>
</dbReference>
<comment type="caution">
    <text evidence="2">The sequence shown here is derived from an EMBL/GenBank/DDBJ whole genome shotgun (WGS) entry which is preliminary data.</text>
</comment>
<dbReference type="Proteomes" id="UP000712281">
    <property type="component" value="Unassembled WGS sequence"/>
</dbReference>